<reference evidence="3" key="1">
    <citation type="journal article" date="2019" name="Int. J. Syst. Evol. Microbiol.">
        <title>The Global Catalogue of Microorganisms (GCM) 10K type strain sequencing project: providing services to taxonomists for standard genome sequencing and annotation.</title>
        <authorList>
            <consortium name="The Broad Institute Genomics Platform"/>
            <consortium name="The Broad Institute Genome Sequencing Center for Infectious Disease"/>
            <person name="Wu L."/>
            <person name="Ma J."/>
        </authorList>
    </citation>
    <scope>NUCLEOTIDE SEQUENCE [LARGE SCALE GENOMIC DNA]</scope>
    <source>
        <strain evidence="3">CGMCC 4.7323</strain>
    </source>
</reference>
<evidence type="ECO:0000256" key="1">
    <source>
        <dbReference type="SAM" id="MobiDB-lite"/>
    </source>
</evidence>
<name>A0ABQ2K2B3_9ACTN</name>
<gene>
    <name evidence="2" type="ORF">GCM10012285_61460</name>
</gene>
<dbReference type="EMBL" id="BMND01000044">
    <property type="protein sequence ID" value="GGN61923.1"/>
    <property type="molecule type" value="Genomic_DNA"/>
</dbReference>
<feature type="region of interest" description="Disordered" evidence="1">
    <location>
        <begin position="55"/>
        <end position="87"/>
    </location>
</feature>
<protein>
    <submittedName>
        <fullName evidence="2">Uncharacterized protein</fullName>
    </submittedName>
</protein>
<evidence type="ECO:0000313" key="2">
    <source>
        <dbReference type="EMBL" id="GGN61923.1"/>
    </source>
</evidence>
<accession>A0ABQ2K2B3</accession>
<dbReference type="Proteomes" id="UP000600080">
    <property type="component" value="Unassembled WGS sequence"/>
</dbReference>
<evidence type="ECO:0000313" key="3">
    <source>
        <dbReference type="Proteomes" id="UP000600080"/>
    </source>
</evidence>
<proteinExistence type="predicted"/>
<comment type="caution">
    <text evidence="2">The sequence shown here is derived from an EMBL/GenBank/DDBJ whole genome shotgun (WGS) entry which is preliminary data.</text>
</comment>
<organism evidence="2 3">
    <name type="scientific">Streptomyces kronopolitis</name>
    <dbReference type="NCBI Taxonomy" id="1612435"/>
    <lineage>
        <taxon>Bacteria</taxon>
        <taxon>Bacillati</taxon>
        <taxon>Actinomycetota</taxon>
        <taxon>Actinomycetes</taxon>
        <taxon>Kitasatosporales</taxon>
        <taxon>Streptomycetaceae</taxon>
        <taxon>Streptomyces</taxon>
    </lineage>
</organism>
<keyword evidence="3" id="KW-1185">Reference proteome</keyword>
<sequence>MPDHPIRRARAAQQLAERALIRHGLAHPLAHTLLAAAALAAAGVWEAGHWVRDLHPRTAPSQGHCHGTSQHPAEAEAGGGRADPPVR</sequence>